<evidence type="ECO:0000256" key="3">
    <source>
        <dbReference type="ARBA" id="ARBA00022692"/>
    </source>
</evidence>
<evidence type="ECO:0000256" key="5">
    <source>
        <dbReference type="ARBA" id="ARBA00023136"/>
    </source>
</evidence>
<evidence type="ECO:0000256" key="4">
    <source>
        <dbReference type="ARBA" id="ARBA00022989"/>
    </source>
</evidence>
<proteinExistence type="inferred from homology"/>
<gene>
    <name evidence="7" type="ORF">NCGR_LOCUS52261</name>
</gene>
<keyword evidence="3 6" id="KW-0812">Transmembrane</keyword>
<dbReference type="PANTHER" id="PTHR10383:SF44">
    <property type="entry name" value="SERINC-DOMAIN CONTAINING SERINE AND SPHINGOLIPID BIOSYNTHESIS PROTEIN"/>
    <property type="match status" value="1"/>
</dbReference>
<protein>
    <submittedName>
        <fullName evidence="7">Uncharacterized protein</fullName>
    </submittedName>
</protein>
<dbReference type="GO" id="GO:0016020">
    <property type="term" value="C:membrane"/>
    <property type="evidence" value="ECO:0007669"/>
    <property type="project" value="UniProtKB-SubCell"/>
</dbReference>
<feature type="transmembrane region" description="Helical" evidence="6">
    <location>
        <begin position="130"/>
        <end position="158"/>
    </location>
</feature>
<accession>A0A811RF64</accession>
<dbReference type="EMBL" id="CAJGYO010000014">
    <property type="protein sequence ID" value="CAD6268956.1"/>
    <property type="molecule type" value="Genomic_DNA"/>
</dbReference>
<dbReference type="Proteomes" id="UP000604825">
    <property type="component" value="Unassembled WGS sequence"/>
</dbReference>
<keyword evidence="4 6" id="KW-1133">Transmembrane helix</keyword>
<comment type="caution">
    <text evidence="7">The sequence shown here is derived from an EMBL/GenBank/DDBJ whole genome shotgun (WGS) entry which is preliminary data.</text>
</comment>
<comment type="subcellular location">
    <subcellularLocation>
        <location evidence="1">Membrane</location>
        <topology evidence="1">Multi-pass membrane protein</topology>
    </subcellularLocation>
</comment>
<evidence type="ECO:0000256" key="1">
    <source>
        <dbReference type="ARBA" id="ARBA00004141"/>
    </source>
</evidence>
<reference evidence="7" key="1">
    <citation type="submission" date="2020-10" db="EMBL/GenBank/DDBJ databases">
        <authorList>
            <person name="Han B."/>
            <person name="Lu T."/>
            <person name="Zhao Q."/>
            <person name="Huang X."/>
            <person name="Zhao Y."/>
        </authorList>
    </citation>
    <scope>NUCLEOTIDE SEQUENCE</scope>
</reference>
<keyword evidence="8" id="KW-1185">Reference proteome</keyword>
<keyword evidence="5 6" id="KW-0472">Membrane</keyword>
<dbReference type="OrthoDB" id="5963193at2759"/>
<evidence type="ECO:0000313" key="7">
    <source>
        <dbReference type="EMBL" id="CAD6268956.1"/>
    </source>
</evidence>
<evidence type="ECO:0000313" key="8">
    <source>
        <dbReference type="Proteomes" id="UP000604825"/>
    </source>
</evidence>
<feature type="transmembrane region" description="Helical" evidence="6">
    <location>
        <begin position="49"/>
        <end position="69"/>
    </location>
</feature>
<comment type="similarity">
    <text evidence="2">Belongs to the TDE1 family.</text>
</comment>
<feature type="transmembrane region" description="Helical" evidence="6">
    <location>
        <begin position="89"/>
        <end position="109"/>
    </location>
</feature>
<dbReference type="AlphaFoldDB" id="A0A811RF64"/>
<sequence>MYMRKVWSMDVQLDQHVGSHCQRGVSSKILREPDTSCNKKGKADSSENWKIISFVVELINIVVATFSTGADYKCIQFNNVVESENDIPYGYGFFHFVFAIRFHVFWHVVSRLGHTSCIRKFDSLHLTSGGVWMSVGPASANKGLAVIFFVAIVLSRIFGTG</sequence>
<dbReference type="InterPro" id="IPR005016">
    <property type="entry name" value="TDE1/TMS"/>
</dbReference>
<name>A0A811RF64_9POAL</name>
<evidence type="ECO:0000256" key="2">
    <source>
        <dbReference type="ARBA" id="ARBA00006665"/>
    </source>
</evidence>
<organism evidence="7 8">
    <name type="scientific">Miscanthus lutarioriparius</name>
    <dbReference type="NCBI Taxonomy" id="422564"/>
    <lineage>
        <taxon>Eukaryota</taxon>
        <taxon>Viridiplantae</taxon>
        <taxon>Streptophyta</taxon>
        <taxon>Embryophyta</taxon>
        <taxon>Tracheophyta</taxon>
        <taxon>Spermatophyta</taxon>
        <taxon>Magnoliopsida</taxon>
        <taxon>Liliopsida</taxon>
        <taxon>Poales</taxon>
        <taxon>Poaceae</taxon>
        <taxon>PACMAD clade</taxon>
        <taxon>Panicoideae</taxon>
        <taxon>Andropogonodae</taxon>
        <taxon>Andropogoneae</taxon>
        <taxon>Saccharinae</taxon>
        <taxon>Miscanthus</taxon>
    </lineage>
</organism>
<evidence type="ECO:0000256" key="6">
    <source>
        <dbReference type="SAM" id="Phobius"/>
    </source>
</evidence>
<dbReference type="PANTHER" id="PTHR10383">
    <property type="entry name" value="SERINE INCORPORATOR"/>
    <property type="match status" value="1"/>
</dbReference>